<dbReference type="FunFam" id="2.60.40.10:FF:001878">
    <property type="entry name" value="Immunoglobulin heavy variable 1-4"/>
    <property type="match status" value="1"/>
</dbReference>
<dbReference type="GO" id="GO:0019814">
    <property type="term" value="C:immunoglobulin complex"/>
    <property type="evidence" value="ECO:0007669"/>
    <property type="project" value="UniProtKB-KW"/>
</dbReference>
<evidence type="ECO:0000256" key="1">
    <source>
        <dbReference type="ARBA" id="ARBA00022859"/>
    </source>
</evidence>
<dbReference type="SUPFAM" id="SSF48726">
    <property type="entry name" value="Immunoglobulin"/>
    <property type="match status" value="1"/>
</dbReference>
<reference evidence="6" key="1">
    <citation type="submission" date="2025-08" db="UniProtKB">
        <authorList>
            <consortium name="Ensembl"/>
        </authorList>
    </citation>
    <scope>IDENTIFICATION</scope>
</reference>
<keyword evidence="3" id="KW-1280">Immunoglobulin</keyword>
<feature type="domain" description="Ig-like" evidence="5">
    <location>
        <begin position="38"/>
        <end position="120"/>
    </location>
</feature>
<accession>A0A8C0GV35</accession>
<evidence type="ECO:0000256" key="3">
    <source>
        <dbReference type="ARBA" id="ARBA00043265"/>
    </source>
</evidence>
<feature type="chain" id="PRO_5034139259" description="Ig-like domain-containing protein" evidence="4">
    <location>
        <begin position="24"/>
        <end position="187"/>
    </location>
</feature>
<dbReference type="InterPro" id="IPR050199">
    <property type="entry name" value="IgHV"/>
</dbReference>
<evidence type="ECO:0000256" key="2">
    <source>
        <dbReference type="ARBA" id="ARBA00023130"/>
    </source>
</evidence>
<dbReference type="SMART" id="SM00409">
    <property type="entry name" value="IG"/>
    <property type="match status" value="1"/>
</dbReference>
<dbReference type="InterPro" id="IPR007110">
    <property type="entry name" value="Ig-like_dom"/>
</dbReference>
<dbReference type="GO" id="GO:0002250">
    <property type="term" value="P:adaptive immune response"/>
    <property type="evidence" value="ECO:0007669"/>
    <property type="project" value="UniProtKB-KW"/>
</dbReference>
<proteinExistence type="predicted"/>
<keyword evidence="4" id="KW-0732">Signal</keyword>
<sequence length="187" mass="21093">RQPWPLWSSFSVFNICLFAGVWSQIHLIQSGAEVKKPGDSAKLSCKVSGYTYTSHGMHWARKAPGKGLEWVSSITNGAGDTTYYTDSVKGRFTISRDNTQNLLFLQMTGLKPEDTAVYYCARWGGHSDGERTLVHSKTPYRVKIRKKLNNTFCKNGAFSKNQFNLKRKGLTCNTESHFTMNSTMIFS</sequence>
<evidence type="ECO:0000256" key="4">
    <source>
        <dbReference type="SAM" id="SignalP"/>
    </source>
</evidence>
<keyword evidence="2" id="KW-1064">Adaptive immunity</keyword>
<dbReference type="Proteomes" id="UP000694404">
    <property type="component" value="Unplaced"/>
</dbReference>
<dbReference type="GO" id="GO:0005576">
    <property type="term" value="C:extracellular region"/>
    <property type="evidence" value="ECO:0007669"/>
    <property type="project" value="UniProtKB-ARBA"/>
</dbReference>
<name>A0A8C0GV35_CHEAB</name>
<dbReference type="Gene3D" id="2.60.40.10">
    <property type="entry name" value="Immunoglobulins"/>
    <property type="match status" value="1"/>
</dbReference>
<dbReference type="PANTHER" id="PTHR23266">
    <property type="entry name" value="IMMUNOGLOBULIN HEAVY CHAIN"/>
    <property type="match status" value="1"/>
</dbReference>
<dbReference type="GeneTree" id="ENSGT01050000244936"/>
<evidence type="ECO:0000259" key="5">
    <source>
        <dbReference type="PROSITE" id="PS50835"/>
    </source>
</evidence>
<keyword evidence="1" id="KW-0391">Immunity</keyword>
<dbReference type="InterPro" id="IPR013106">
    <property type="entry name" value="Ig_V-set"/>
</dbReference>
<reference evidence="6" key="2">
    <citation type="submission" date="2025-09" db="UniProtKB">
        <authorList>
            <consortium name="Ensembl"/>
        </authorList>
    </citation>
    <scope>IDENTIFICATION</scope>
</reference>
<dbReference type="AlphaFoldDB" id="A0A8C0GV35"/>
<keyword evidence="7" id="KW-1185">Reference proteome</keyword>
<evidence type="ECO:0000313" key="7">
    <source>
        <dbReference type="Proteomes" id="UP000694404"/>
    </source>
</evidence>
<feature type="signal peptide" evidence="4">
    <location>
        <begin position="1"/>
        <end position="23"/>
    </location>
</feature>
<dbReference type="InterPro" id="IPR003599">
    <property type="entry name" value="Ig_sub"/>
</dbReference>
<dbReference type="Ensembl" id="ENSCABT00000013718.1">
    <property type="protein sequence ID" value="ENSCABP00000012513.1"/>
    <property type="gene ID" value="ENSCABG00000009368.1"/>
</dbReference>
<evidence type="ECO:0000313" key="6">
    <source>
        <dbReference type="Ensembl" id="ENSCABP00000012513.1"/>
    </source>
</evidence>
<dbReference type="InterPro" id="IPR036179">
    <property type="entry name" value="Ig-like_dom_sf"/>
</dbReference>
<dbReference type="PROSITE" id="PS50835">
    <property type="entry name" value="IG_LIKE"/>
    <property type="match status" value="1"/>
</dbReference>
<dbReference type="InterPro" id="IPR013783">
    <property type="entry name" value="Ig-like_fold"/>
</dbReference>
<dbReference type="SMART" id="SM00406">
    <property type="entry name" value="IGv"/>
    <property type="match status" value="1"/>
</dbReference>
<organism evidence="6 7">
    <name type="scientific">Chelonoidis abingdonii</name>
    <name type="common">Abingdon island giant tortoise</name>
    <name type="synonym">Testudo abingdonii</name>
    <dbReference type="NCBI Taxonomy" id="106734"/>
    <lineage>
        <taxon>Eukaryota</taxon>
        <taxon>Metazoa</taxon>
        <taxon>Chordata</taxon>
        <taxon>Craniata</taxon>
        <taxon>Vertebrata</taxon>
        <taxon>Euteleostomi</taxon>
        <taxon>Archelosauria</taxon>
        <taxon>Testudinata</taxon>
        <taxon>Testudines</taxon>
        <taxon>Cryptodira</taxon>
        <taxon>Durocryptodira</taxon>
        <taxon>Testudinoidea</taxon>
        <taxon>Testudinidae</taxon>
        <taxon>Chelonoidis</taxon>
    </lineage>
</organism>
<dbReference type="Pfam" id="PF07686">
    <property type="entry name" value="V-set"/>
    <property type="match status" value="1"/>
</dbReference>
<protein>
    <recommendedName>
        <fullName evidence="5">Ig-like domain-containing protein</fullName>
    </recommendedName>
</protein>